<evidence type="ECO:0000256" key="6">
    <source>
        <dbReference type="ARBA" id="ARBA00022679"/>
    </source>
</evidence>
<dbReference type="EMBL" id="CP003249">
    <property type="protein sequence ID" value="AFV75092.1"/>
    <property type="molecule type" value="Genomic_DNA"/>
</dbReference>
<reference evidence="19 20" key="1">
    <citation type="journal article" date="2013" name="Genome Announc.">
        <title>Whole Genome Sequencing of Thermus oshimai JL-2 and Thermus thermophilus JL-18, Incomplete Denitrifiers from the United States Great Basin.</title>
        <authorList>
            <person name="Murugapiran S.K."/>
            <person name="Huntemann M."/>
            <person name="Wei C.L."/>
            <person name="Han J."/>
            <person name="Detter J.C."/>
            <person name="Han C.S."/>
            <person name="Erkkila T.H."/>
            <person name="Teshima H."/>
            <person name="Chen A."/>
            <person name="Kyrpides N."/>
            <person name="Mavrommatis K."/>
            <person name="Markowitz V."/>
            <person name="Szeto E."/>
            <person name="Ivanova N."/>
            <person name="Pagani I."/>
            <person name="Lam J."/>
            <person name="McDonald A.I."/>
            <person name="Dodsworth J.A."/>
            <person name="Pati A."/>
            <person name="Goodwin L."/>
            <person name="Peters L."/>
            <person name="Pitluck S."/>
            <person name="Woyke T."/>
            <person name="Hedlund B.P."/>
        </authorList>
    </citation>
    <scope>NUCLEOTIDE SEQUENCE</scope>
    <source>
        <strain evidence="19 20">JL-2</strain>
    </source>
</reference>
<evidence type="ECO:0000259" key="18">
    <source>
        <dbReference type="Pfam" id="PF02887"/>
    </source>
</evidence>
<evidence type="ECO:0000256" key="1">
    <source>
        <dbReference type="ARBA" id="ARBA00001946"/>
    </source>
</evidence>
<evidence type="ECO:0000256" key="15">
    <source>
        <dbReference type="NCBIfam" id="TIGR01064"/>
    </source>
</evidence>
<dbReference type="InterPro" id="IPR011037">
    <property type="entry name" value="Pyrv_Knase-like_insert_dom_sf"/>
</dbReference>
<dbReference type="Proteomes" id="UP000000211">
    <property type="component" value="Chromosome"/>
</dbReference>
<keyword evidence="9 16" id="KW-0418">Kinase</keyword>
<dbReference type="InterPro" id="IPR040442">
    <property type="entry name" value="Pyrv_kinase-like_dom_sf"/>
</dbReference>
<dbReference type="Gene3D" id="2.40.33.10">
    <property type="entry name" value="PK beta-barrel domain-like"/>
    <property type="match status" value="1"/>
</dbReference>
<dbReference type="Gene3D" id="3.20.20.60">
    <property type="entry name" value="Phosphoenolpyruvate-binding domains"/>
    <property type="match status" value="1"/>
</dbReference>
<dbReference type="InterPro" id="IPR036918">
    <property type="entry name" value="Pyrv_Knase_C_sf"/>
</dbReference>
<dbReference type="PROSITE" id="PS00110">
    <property type="entry name" value="PYRUVATE_KINASE"/>
    <property type="match status" value="1"/>
</dbReference>
<dbReference type="PRINTS" id="PR01050">
    <property type="entry name" value="PYRUVTKNASE"/>
</dbReference>
<dbReference type="InterPro" id="IPR015795">
    <property type="entry name" value="Pyrv_Knase_C"/>
</dbReference>
<accession>K7RES7</accession>
<evidence type="ECO:0000256" key="8">
    <source>
        <dbReference type="ARBA" id="ARBA00022741"/>
    </source>
</evidence>
<dbReference type="GO" id="GO:0005524">
    <property type="term" value="F:ATP binding"/>
    <property type="evidence" value="ECO:0007669"/>
    <property type="project" value="UniProtKB-KW"/>
</dbReference>
<dbReference type="FunFam" id="3.40.1380.20:FF:000009">
    <property type="entry name" value="Pyruvate kinase"/>
    <property type="match status" value="1"/>
</dbReference>
<evidence type="ECO:0000313" key="19">
    <source>
        <dbReference type="EMBL" id="AFV75092.1"/>
    </source>
</evidence>
<comment type="similarity">
    <text evidence="4 16">Belongs to the pyruvate kinase family.</text>
</comment>
<keyword evidence="7" id="KW-0479">Metal-binding</keyword>
<dbReference type="GO" id="GO:0000287">
    <property type="term" value="F:magnesium ion binding"/>
    <property type="evidence" value="ECO:0007669"/>
    <property type="project" value="UniProtKB-UniRule"/>
</dbReference>
<keyword evidence="11 16" id="KW-0460">Magnesium</keyword>
<dbReference type="InterPro" id="IPR015813">
    <property type="entry name" value="Pyrv/PenolPyrv_kinase-like_dom"/>
</dbReference>
<dbReference type="GO" id="GO:0030955">
    <property type="term" value="F:potassium ion binding"/>
    <property type="evidence" value="ECO:0007669"/>
    <property type="project" value="UniProtKB-UniRule"/>
</dbReference>
<dbReference type="NCBIfam" id="NF004886">
    <property type="entry name" value="PRK06247.1"/>
    <property type="match status" value="1"/>
</dbReference>
<comment type="catalytic activity">
    <reaction evidence="16">
        <text>pyruvate + ATP = phosphoenolpyruvate + ADP + H(+)</text>
        <dbReference type="Rhea" id="RHEA:18157"/>
        <dbReference type="ChEBI" id="CHEBI:15361"/>
        <dbReference type="ChEBI" id="CHEBI:15378"/>
        <dbReference type="ChEBI" id="CHEBI:30616"/>
        <dbReference type="ChEBI" id="CHEBI:58702"/>
        <dbReference type="ChEBI" id="CHEBI:456216"/>
        <dbReference type="EC" id="2.7.1.40"/>
    </reaction>
</comment>
<comment type="pathway">
    <text evidence="3 16">Carbohydrate degradation; glycolysis; pyruvate from D-glyceraldehyde 3-phosphate: step 5/5.</text>
</comment>
<evidence type="ECO:0000259" key="17">
    <source>
        <dbReference type="Pfam" id="PF00224"/>
    </source>
</evidence>
<dbReference type="InterPro" id="IPR018209">
    <property type="entry name" value="Pyrv_Knase_AS"/>
</dbReference>
<dbReference type="UniPathway" id="UPA00109">
    <property type="reaction ID" value="UER00188"/>
</dbReference>
<evidence type="ECO:0000256" key="14">
    <source>
        <dbReference type="ARBA" id="ARBA00023317"/>
    </source>
</evidence>
<protein>
    <recommendedName>
        <fullName evidence="5 15">Pyruvate kinase</fullName>
        <ecNumber evidence="5 15">2.7.1.40</ecNumber>
    </recommendedName>
</protein>
<dbReference type="HOGENOM" id="CLU_015439_0_2_0"/>
<keyword evidence="20" id="KW-1185">Reference proteome</keyword>
<keyword evidence="8" id="KW-0547">Nucleotide-binding</keyword>
<sequence>MGPFKRTKIVATLGPATSTEEAIRALAEAGADVFRLNFSHGTPEDHRARAALVREVARALGRPLALLQDLQGPKIRVGRFRGGRVELKPGQRFLLTAEPREGDEEGVSVSYKGLPEDVRPGQVLLLDDGRIRLRVEAVQGPEIHTQVEVGGVLSDHKGINIPGSDLSIPALSEKDIQDLALGAEIGVDWVAVSFVRTRDDLLLARHYLARYGSPAKLMAKVEKPSAVARFEEILEEADGIMVARGDLGVEMPLEEVPIVQKRLILRAIAAGKPVITATQMLESMVANPSPTRAEASDVANAIFDGTDAVMLSAETATGAYPVEAVAMMARIARAVEASPEFLQKLNVLRPHPTPTTQDAIAQAADDVVEAVGARAIVVFTATGSSARRIARTRPQVPILALTPNPEVVHQLALVWGVCPRLAPDPKDTDDMVRIALRAVKEEGLAQIGDRVVIAAGVPFGVRGTTNLLRVERVG</sequence>
<dbReference type="Gene3D" id="3.40.1380.20">
    <property type="entry name" value="Pyruvate kinase, C-terminal domain"/>
    <property type="match status" value="1"/>
</dbReference>
<dbReference type="InterPro" id="IPR015806">
    <property type="entry name" value="Pyrv_Knase_insert_dom_sf"/>
</dbReference>
<dbReference type="RefSeq" id="WP_016328293.1">
    <property type="nucleotide sequence ID" value="NC_019386.1"/>
</dbReference>
<gene>
    <name evidence="19" type="ORF">Theos_0004</name>
</gene>
<evidence type="ECO:0000256" key="3">
    <source>
        <dbReference type="ARBA" id="ARBA00004997"/>
    </source>
</evidence>
<dbReference type="KEGG" id="tos:Theos_0004"/>
<dbReference type="SUPFAM" id="SSF50800">
    <property type="entry name" value="PK beta-barrel domain-like"/>
    <property type="match status" value="1"/>
</dbReference>
<dbReference type="SUPFAM" id="SSF51621">
    <property type="entry name" value="Phosphoenolpyruvate/pyruvate domain"/>
    <property type="match status" value="1"/>
</dbReference>
<feature type="domain" description="Pyruvate kinase C-terminal" evidence="18">
    <location>
        <begin position="358"/>
        <end position="470"/>
    </location>
</feature>
<evidence type="ECO:0000313" key="20">
    <source>
        <dbReference type="Proteomes" id="UP000000211"/>
    </source>
</evidence>
<comment type="cofactor">
    <cofactor evidence="2">
        <name>K(+)</name>
        <dbReference type="ChEBI" id="CHEBI:29103"/>
    </cofactor>
</comment>
<proteinExistence type="inferred from homology"/>
<evidence type="ECO:0000256" key="13">
    <source>
        <dbReference type="ARBA" id="ARBA00023152"/>
    </source>
</evidence>
<dbReference type="PANTHER" id="PTHR11817">
    <property type="entry name" value="PYRUVATE KINASE"/>
    <property type="match status" value="1"/>
</dbReference>
<dbReference type="InterPro" id="IPR015793">
    <property type="entry name" value="Pyrv_Knase_brl"/>
</dbReference>
<dbReference type="NCBIfam" id="TIGR01064">
    <property type="entry name" value="pyruv_kin"/>
    <property type="match status" value="1"/>
</dbReference>
<organism evidence="19 20">
    <name type="scientific">Thermus oshimai JL-2</name>
    <dbReference type="NCBI Taxonomy" id="751945"/>
    <lineage>
        <taxon>Bacteria</taxon>
        <taxon>Thermotogati</taxon>
        <taxon>Deinococcota</taxon>
        <taxon>Deinococci</taxon>
        <taxon>Thermales</taxon>
        <taxon>Thermaceae</taxon>
        <taxon>Thermus</taxon>
    </lineage>
</organism>
<dbReference type="Pfam" id="PF00224">
    <property type="entry name" value="PK"/>
    <property type="match status" value="1"/>
</dbReference>
<dbReference type="EC" id="2.7.1.40" evidence="5 15"/>
<dbReference type="FunFam" id="2.40.33.10:FF:000001">
    <property type="entry name" value="Pyruvate kinase"/>
    <property type="match status" value="1"/>
</dbReference>
<dbReference type="GO" id="GO:0004743">
    <property type="term" value="F:pyruvate kinase activity"/>
    <property type="evidence" value="ECO:0007669"/>
    <property type="project" value="UniProtKB-UniRule"/>
</dbReference>
<name>K7RES7_THEOS</name>
<dbReference type="eggNOG" id="COG0469">
    <property type="taxonomic scope" value="Bacteria"/>
</dbReference>
<dbReference type="OrthoDB" id="9812123at2"/>
<evidence type="ECO:0000256" key="2">
    <source>
        <dbReference type="ARBA" id="ARBA00001958"/>
    </source>
</evidence>
<dbReference type="SUPFAM" id="SSF52935">
    <property type="entry name" value="PK C-terminal domain-like"/>
    <property type="match status" value="1"/>
</dbReference>
<keyword evidence="14 19" id="KW-0670">Pyruvate</keyword>
<dbReference type="GO" id="GO:0016301">
    <property type="term" value="F:kinase activity"/>
    <property type="evidence" value="ECO:0007669"/>
    <property type="project" value="UniProtKB-KW"/>
</dbReference>
<evidence type="ECO:0000256" key="5">
    <source>
        <dbReference type="ARBA" id="ARBA00012142"/>
    </source>
</evidence>
<evidence type="ECO:0000256" key="11">
    <source>
        <dbReference type="ARBA" id="ARBA00022842"/>
    </source>
</evidence>
<comment type="cofactor">
    <cofactor evidence="1">
        <name>Mg(2+)</name>
        <dbReference type="ChEBI" id="CHEBI:18420"/>
    </cofactor>
</comment>
<dbReference type="NCBIfam" id="NF004491">
    <property type="entry name" value="PRK05826.1"/>
    <property type="match status" value="1"/>
</dbReference>
<evidence type="ECO:0000256" key="10">
    <source>
        <dbReference type="ARBA" id="ARBA00022840"/>
    </source>
</evidence>
<feature type="domain" description="Pyruvate kinase barrel" evidence="17">
    <location>
        <begin position="5"/>
        <end position="325"/>
    </location>
</feature>
<keyword evidence="10" id="KW-0067">ATP-binding</keyword>
<keyword evidence="12" id="KW-0630">Potassium</keyword>
<dbReference type="PATRIC" id="fig|751945.3.peg.4"/>
<dbReference type="InterPro" id="IPR001697">
    <property type="entry name" value="Pyr_Knase"/>
</dbReference>
<dbReference type="NCBIfam" id="NF004978">
    <property type="entry name" value="PRK06354.1"/>
    <property type="match status" value="1"/>
</dbReference>
<evidence type="ECO:0000256" key="16">
    <source>
        <dbReference type="RuleBase" id="RU000504"/>
    </source>
</evidence>
<keyword evidence="13 16" id="KW-0324">Glycolysis</keyword>
<dbReference type="STRING" id="751945.Theos_0004"/>
<evidence type="ECO:0000256" key="4">
    <source>
        <dbReference type="ARBA" id="ARBA00008663"/>
    </source>
</evidence>
<evidence type="ECO:0000256" key="7">
    <source>
        <dbReference type="ARBA" id="ARBA00022723"/>
    </source>
</evidence>
<evidence type="ECO:0000256" key="9">
    <source>
        <dbReference type="ARBA" id="ARBA00022777"/>
    </source>
</evidence>
<keyword evidence="6 16" id="KW-0808">Transferase</keyword>
<dbReference type="Pfam" id="PF02887">
    <property type="entry name" value="PK_C"/>
    <property type="match status" value="1"/>
</dbReference>
<evidence type="ECO:0000256" key="12">
    <source>
        <dbReference type="ARBA" id="ARBA00022958"/>
    </source>
</evidence>
<dbReference type="AlphaFoldDB" id="K7RES7"/>